<comment type="function">
    <text evidence="1">Responsible for the release of ribosomes from messenger RNA at the termination of chloroplastic protein biosynthesis.</text>
</comment>
<protein>
    <recommendedName>
        <fullName evidence="4">Ribosome-recycling factor, chloroplastic</fullName>
    </recommendedName>
    <alternativeName>
        <fullName evidence="7">Ribosome-releasing factor, chloroplastic</fullName>
    </alternativeName>
</protein>
<comment type="similarity">
    <text evidence="3">Belongs to the RRF family.</text>
</comment>
<name>A0A1D2A6Z3_AUXPR</name>
<evidence type="ECO:0000313" key="11">
    <source>
        <dbReference type="EMBL" id="JAT74715.1"/>
    </source>
</evidence>
<dbReference type="FunFam" id="1.10.132.20:FF:000001">
    <property type="entry name" value="Ribosome-recycling factor"/>
    <property type="match status" value="1"/>
</dbReference>
<evidence type="ECO:0000256" key="3">
    <source>
        <dbReference type="ARBA" id="ARBA00005912"/>
    </source>
</evidence>
<dbReference type="HAMAP" id="MF_00040">
    <property type="entry name" value="RRF"/>
    <property type="match status" value="1"/>
</dbReference>
<gene>
    <name evidence="10" type="ORF">g.40806</name>
    <name evidence="11" type="ORF">g.40808</name>
</gene>
<dbReference type="InterPro" id="IPR002661">
    <property type="entry name" value="Ribosome_recyc_fac"/>
</dbReference>
<dbReference type="GO" id="GO:0005737">
    <property type="term" value="C:cytoplasm"/>
    <property type="evidence" value="ECO:0007669"/>
    <property type="project" value="UniProtKB-SubCell"/>
</dbReference>
<dbReference type="EMBL" id="GDKF01003907">
    <property type="protein sequence ID" value="JAT74715.1"/>
    <property type="molecule type" value="Transcribed_RNA"/>
</dbReference>
<dbReference type="Gene3D" id="3.30.1360.40">
    <property type="match status" value="1"/>
</dbReference>
<keyword evidence="6" id="KW-0648">Protein biosynthesis</keyword>
<dbReference type="SUPFAM" id="SSF55194">
    <property type="entry name" value="Ribosome recycling factor, RRF"/>
    <property type="match status" value="1"/>
</dbReference>
<feature type="coiled-coil region" evidence="8">
    <location>
        <begin position="214"/>
        <end position="248"/>
    </location>
</feature>
<dbReference type="PANTHER" id="PTHR20982">
    <property type="entry name" value="RIBOSOME RECYCLING FACTOR"/>
    <property type="match status" value="1"/>
</dbReference>
<evidence type="ECO:0000256" key="2">
    <source>
        <dbReference type="ARBA" id="ARBA00004496"/>
    </source>
</evidence>
<evidence type="ECO:0000259" key="9">
    <source>
        <dbReference type="Pfam" id="PF01765"/>
    </source>
</evidence>
<dbReference type="AlphaFoldDB" id="A0A1D2A6Z3"/>
<evidence type="ECO:0000256" key="7">
    <source>
        <dbReference type="ARBA" id="ARBA00032397"/>
    </source>
</evidence>
<sequence>MNAIILSTSSAQRSTASSKAFTATLPRPKRPCRLPVHQRPAQRRIISLLIPSPANLTSHVLHATGSDAVEVDIEEDTMERMEKTMEATRRSFGTVRTGRANPAALDRVMVDYYGAPTPLRQLAGISAPEASLLVVQPYDTSAIAVIEKAIMQSDLGLTPNNNGRLIRLQIPALTSDRRKEMTKIVAKLAEEGKVAIRNVRRDSMKAIEKREKESAIGEDERKDLEDAVQELTNEYVASIDALAKSKNEELTTV</sequence>
<keyword evidence="8" id="KW-0175">Coiled coil</keyword>
<evidence type="ECO:0000256" key="5">
    <source>
        <dbReference type="ARBA" id="ARBA00022490"/>
    </source>
</evidence>
<evidence type="ECO:0000256" key="8">
    <source>
        <dbReference type="SAM" id="Coils"/>
    </source>
</evidence>
<organism evidence="11">
    <name type="scientific">Auxenochlorella protothecoides</name>
    <name type="common">Green microalga</name>
    <name type="synonym">Chlorella protothecoides</name>
    <dbReference type="NCBI Taxonomy" id="3075"/>
    <lineage>
        <taxon>Eukaryota</taxon>
        <taxon>Viridiplantae</taxon>
        <taxon>Chlorophyta</taxon>
        <taxon>core chlorophytes</taxon>
        <taxon>Trebouxiophyceae</taxon>
        <taxon>Chlorellales</taxon>
        <taxon>Chlorellaceae</taxon>
        <taxon>Auxenochlorella</taxon>
    </lineage>
</organism>
<dbReference type="PANTHER" id="PTHR20982:SF3">
    <property type="entry name" value="MITOCHONDRIAL RIBOSOME RECYCLING FACTOR PSEUDO 1"/>
    <property type="match status" value="1"/>
</dbReference>
<reference evidence="11" key="1">
    <citation type="submission" date="2015-08" db="EMBL/GenBank/DDBJ databases">
        <authorList>
            <person name="Babu N.S."/>
            <person name="Beckwith C.J."/>
            <person name="Beseler K.G."/>
            <person name="Brison A."/>
            <person name="Carone J.V."/>
            <person name="Caskin T.P."/>
            <person name="Diamond M."/>
            <person name="Durham M.E."/>
            <person name="Foxe J.M."/>
            <person name="Go M."/>
            <person name="Henderson B.A."/>
            <person name="Jones I.B."/>
            <person name="McGettigan J.A."/>
            <person name="Micheletti S.J."/>
            <person name="Nasrallah M.E."/>
            <person name="Ortiz D."/>
            <person name="Piller C.R."/>
            <person name="Privatt S.R."/>
            <person name="Schneider S.L."/>
            <person name="Sharp S."/>
            <person name="Smith T.C."/>
            <person name="Stanton J.D."/>
            <person name="Ullery H.E."/>
            <person name="Wilson R.J."/>
            <person name="Serrano M.G."/>
            <person name="Buck G."/>
            <person name="Lee V."/>
            <person name="Wang Y."/>
            <person name="Carvalho R."/>
            <person name="Voegtly L."/>
            <person name="Shi R."/>
            <person name="Duckworth R."/>
            <person name="Johnson A."/>
            <person name="Loviza R."/>
            <person name="Walstead R."/>
            <person name="Shah Z."/>
            <person name="Kiflezghi M."/>
            <person name="Wade K."/>
            <person name="Ball S.L."/>
            <person name="Bradley K.W."/>
            <person name="Asai D.J."/>
            <person name="Bowman C.A."/>
            <person name="Russell D.A."/>
            <person name="Pope W.H."/>
            <person name="Jacobs-Sera D."/>
            <person name="Hendrix R.W."/>
            <person name="Hatfull G.F."/>
        </authorList>
    </citation>
    <scope>NUCLEOTIDE SEQUENCE</scope>
</reference>
<evidence type="ECO:0000256" key="1">
    <source>
        <dbReference type="ARBA" id="ARBA00002952"/>
    </source>
</evidence>
<dbReference type="FunFam" id="3.30.1360.40:FF:000001">
    <property type="entry name" value="Ribosome-recycling factor"/>
    <property type="match status" value="1"/>
</dbReference>
<evidence type="ECO:0000313" key="10">
    <source>
        <dbReference type="EMBL" id="JAT74428.1"/>
    </source>
</evidence>
<dbReference type="NCBIfam" id="TIGR00496">
    <property type="entry name" value="frr"/>
    <property type="match status" value="1"/>
</dbReference>
<dbReference type="Pfam" id="PF01765">
    <property type="entry name" value="RRF"/>
    <property type="match status" value="1"/>
</dbReference>
<feature type="domain" description="Ribosome recycling factor" evidence="9">
    <location>
        <begin position="90"/>
        <end position="250"/>
    </location>
</feature>
<keyword evidence="5" id="KW-0963">Cytoplasm</keyword>
<accession>A0A1D2A6Z3</accession>
<dbReference type="InterPro" id="IPR036191">
    <property type="entry name" value="RRF_sf"/>
</dbReference>
<dbReference type="EMBL" id="GDKF01004194">
    <property type="protein sequence ID" value="JAT74428.1"/>
    <property type="molecule type" value="Transcribed_RNA"/>
</dbReference>
<comment type="subcellular location">
    <subcellularLocation>
        <location evidence="2">Cytoplasm</location>
    </subcellularLocation>
</comment>
<dbReference type="CDD" id="cd00520">
    <property type="entry name" value="RRF"/>
    <property type="match status" value="1"/>
</dbReference>
<proteinExistence type="inferred from homology"/>
<dbReference type="InterPro" id="IPR023584">
    <property type="entry name" value="Ribosome_recyc_fac_dom"/>
</dbReference>
<dbReference type="GO" id="GO:0006412">
    <property type="term" value="P:translation"/>
    <property type="evidence" value="ECO:0007669"/>
    <property type="project" value="UniProtKB-KW"/>
</dbReference>
<dbReference type="Gene3D" id="1.10.132.20">
    <property type="entry name" value="Ribosome-recycling factor"/>
    <property type="match status" value="1"/>
</dbReference>
<dbReference type="GO" id="GO:0043023">
    <property type="term" value="F:ribosomal large subunit binding"/>
    <property type="evidence" value="ECO:0007669"/>
    <property type="project" value="TreeGrafter"/>
</dbReference>
<evidence type="ECO:0000256" key="6">
    <source>
        <dbReference type="ARBA" id="ARBA00022917"/>
    </source>
</evidence>
<evidence type="ECO:0000256" key="4">
    <source>
        <dbReference type="ARBA" id="ARBA00014063"/>
    </source>
</evidence>